<dbReference type="InterPro" id="IPR032610">
    <property type="entry name" value="DUF2172"/>
</dbReference>
<dbReference type="InterPro" id="IPR032589">
    <property type="entry name" value="DUF4910"/>
</dbReference>
<dbReference type="Pfam" id="PF16254">
    <property type="entry name" value="DUF4910"/>
    <property type="match status" value="1"/>
</dbReference>
<evidence type="ECO:0000313" key="3">
    <source>
        <dbReference type="EMBL" id="SVE03565.1"/>
    </source>
</evidence>
<reference evidence="3" key="1">
    <citation type="submission" date="2018-05" db="EMBL/GenBank/DDBJ databases">
        <authorList>
            <person name="Lanie J.A."/>
            <person name="Ng W.-L."/>
            <person name="Kazmierczak K.M."/>
            <person name="Andrzejewski T.M."/>
            <person name="Davidsen T.M."/>
            <person name="Wayne K.J."/>
            <person name="Tettelin H."/>
            <person name="Glass J.I."/>
            <person name="Rusch D."/>
            <person name="Podicherti R."/>
            <person name="Tsui H.-C.T."/>
            <person name="Winkler M.E."/>
        </authorList>
    </citation>
    <scope>NUCLEOTIDE SEQUENCE</scope>
</reference>
<dbReference type="EMBL" id="UINC01189739">
    <property type="protein sequence ID" value="SVE03565.1"/>
    <property type="molecule type" value="Genomic_DNA"/>
</dbReference>
<organism evidence="3">
    <name type="scientific">marine metagenome</name>
    <dbReference type="NCBI Taxonomy" id="408172"/>
    <lineage>
        <taxon>unclassified sequences</taxon>
        <taxon>metagenomes</taxon>
        <taxon>ecological metagenomes</taxon>
    </lineage>
</organism>
<evidence type="ECO:0000259" key="1">
    <source>
        <dbReference type="Pfam" id="PF09940"/>
    </source>
</evidence>
<sequence>MGMYELAKKLYPIHRSITGDGVRKSLEIIKEQIPIEIKEVPCGEKVFDWEIPPEWNIRDAYVLDLSSGKKVIDFKEHNLHIVGYSIAVDEELTYEELTPHLHYIEEQPSAIPYVFSYYQEQWGFCLSYEQFLKLDKKTKYKVFIDSDLDPQGSLTYAELIIPGENEEELFFSSYICHPQMCNNELSGPVLLTQL</sequence>
<protein>
    <submittedName>
        <fullName evidence="3">Uncharacterized protein</fullName>
    </submittedName>
</protein>
<gene>
    <name evidence="3" type="ORF">METZ01_LOCUS456419</name>
</gene>
<feature type="domain" description="DUF2172" evidence="1">
    <location>
        <begin position="54"/>
        <end position="146"/>
    </location>
</feature>
<proteinExistence type="predicted"/>
<name>A0A383A8M6_9ZZZZ</name>
<accession>A0A383A8M6</accession>
<feature type="non-terminal residue" evidence="3">
    <location>
        <position position="194"/>
    </location>
</feature>
<feature type="domain" description="DUF4910" evidence="2">
    <location>
        <begin position="4"/>
        <end position="194"/>
    </location>
</feature>
<dbReference type="Pfam" id="PF09940">
    <property type="entry name" value="DUF2172"/>
    <property type="match status" value="1"/>
</dbReference>
<dbReference type="SUPFAM" id="SSF53187">
    <property type="entry name" value="Zn-dependent exopeptidases"/>
    <property type="match status" value="1"/>
</dbReference>
<dbReference type="Gene3D" id="3.50.30.90">
    <property type="match status" value="1"/>
</dbReference>
<evidence type="ECO:0000259" key="2">
    <source>
        <dbReference type="Pfam" id="PF16254"/>
    </source>
</evidence>
<dbReference type="AlphaFoldDB" id="A0A383A8M6"/>